<dbReference type="HOGENOM" id="CLU_998390_0_0_1"/>
<evidence type="ECO:0000256" key="1">
    <source>
        <dbReference type="SAM" id="MobiDB-lite"/>
    </source>
</evidence>
<evidence type="ECO:0000313" key="2">
    <source>
        <dbReference type="EMBL" id="EFX90047.1"/>
    </source>
</evidence>
<dbReference type="KEGG" id="dpx:DAPPUDRAFT_300101"/>
<sequence length="279" mass="31339">MDGDCFINSCFSSMSNSTAELTNISGTNAASKKYADPKLNAVCKVMIERLRLPIDFEKSYTYRSTKKPRVFTIFSDSEEEMESKMVNLKKNKEKVPIKGTKRLLRLSDSEDEAITHKDNKRIALNDLRLQPPKMSSEFVTEKSLNTPEGLRVIRRTTSSKDEENITCLTQYLQTKIEEITLSSDEEDSEANIPPVLVPFEPDSPSDTESSASSTDCDMPSISIHSNITPPAIASQEEEKELSEAIETKEEKLKNLLASDEGKNFAKANLPTSKRKSRQR</sequence>
<feature type="compositionally biased region" description="Low complexity" evidence="1">
    <location>
        <begin position="200"/>
        <end position="214"/>
    </location>
</feature>
<feature type="compositionally biased region" description="Basic and acidic residues" evidence="1">
    <location>
        <begin position="241"/>
        <end position="263"/>
    </location>
</feature>
<feature type="region of interest" description="Disordered" evidence="1">
    <location>
        <begin position="182"/>
        <end position="279"/>
    </location>
</feature>
<dbReference type="InParanoid" id="E9FQT9"/>
<organism evidence="2 3">
    <name type="scientific">Daphnia pulex</name>
    <name type="common">Water flea</name>
    <dbReference type="NCBI Taxonomy" id="6669"/>
    <lineage>
        <taxon>Eukaryota</taxon>
        <taxon>Metazoa</taxon>
        <taxon>Ecdysozoa</taxon>
        <taxon>Arthropoda</taxon>
        <taxon>Crustacea</taxon>
        <taxon>Branchiopoda</taxon>
        <taxon>Diplostraca</taxon>
        <taxon>Cladocera</taxon>
        <taxon>Anomopoda</taxon>
        <taxon>Daphniidae</taxon>
        <taxon>Daphnia</taxon>
    </lineage>
</organism>
<name>E9FQT9_DAPPU</name>
<dbReference type="OrthoDB" id="6366068at2759"/>
<protein>
    <submittedName>
        <fullName evidence="2">Uncharacterized protein</fullName>
    </submittedName>
</protein>
<dbReference type="Proteomes" id="UP000000305">
    <property type="component" value="Unassembled WGS sequence"/>
</dbReference>
<proteinExistence type="predicted"/>
<dbReference type="EMBL" id="GL732523">
    <property type="protein sequence ID" value="EFX90047.1"/>
    <property type="molecule type" value="Genomic_DNA"/>
</dbReference>
<keyword evidence="3" id="KW-1185">Reference proteome</keyword>
<reference evidence="2 3" key="1">
    <citation type="journal article" date="2011" name="Science">
        <title>The ecoresponsive genome of Daphnia pulex.</title>
        <authorList>
            <person name="Colbourne J.K."/>
            <person name="Pfrender M.E."/>
            <person name="Gilbert D."/>
            <person name="Thomas W.K."/>
            <person name="Tucker A."/>
            <person name="Oakley T.H."/>
            <person name="Tokishita S."/>
            <person name="Aerts A."/>
            <person name="Arnold G.J."/>
            <person name="Basu M.K."/>
            <person name="Bauer D.J."/>
            <person name="Caceres C.E."/>
            <person name="Carmel L."/>
            <person name="Casola C."/>
            <person name="Choi J.H."/>
            <person name="Detter J.C."/>
            <person name="Dong Q."/>
            <person name="Dusheyko S."/>
            <person name="Eads B.D."/>
            <person name="Frohlich T."/>
            <person name="Geiler-Samerotte K.A."/>
            <person name="Gerlach D."/>
            <person name="Hatcher P."/>
            <person name="Jogdeo S."/>
            <person name="Krijgsveld J."/>
            <person name="Kriventseva E.V."/>
            <person name="Kultz D."/>
            <person name="Laforsch C."/>
            <person name="Lindquist E."/>
            <person name="Lopez J."/>
            <person name="Manak J.R."/>
            <person name="Muller J."/>
            <person name="Pangilinan J."/>
            <person name="Patwardhan R.P."/>
            <person name="Pitluck S."/>
            <person name="Pritham E.J."/>
            <person name="Rechtsteiner A."/>
            <person name="Rho M."/>
            <person name="Rogozin I.B."/>
            <person name="Sakarya O."/>
            <person name="Salamov A."/>
            <person name="Schaack S."/>
            <person name="Shapiro H."/>
            <person name="Shiga Y."/>
            <person name="Skalitzky C."/>
            <person name="Smith Z."/>
            <person name="Souvorov A."/>
            <person name="Sung W."/>
            <person name="Tang Z."/>
            <person name="Tsuchiya D."/>
            <person name="Tu H."/>
            <person name="Vos H."/>
            <person name="Wang M."/>
            <person name="Wolf Y.I."/>
            <person name="Yamagata H."/>
            <person name="Yamada T."/>
            <person name="Ye Y."/>
            <person name="Shaw J.R."/>
            <person name="Andrews J."/>
            <person name="Crease T.J."/>
            <person name="Tang H."/>
            <person name="Lucas S.M."/>
            <person name="Robertson H.M."/>
            <person name="Bork P."/>
            <person name="Koonin E.V."/>
            <person name="Zdobnov E.M."/>
            <person name="Grigoriev I.V."/>
            <person name="Lynch M."/>
            <person name="Boore J.L."/>
        </authorList>
    </citation>
    <scope>NUCLEOTIDE SEQUENCE [LARGE SCALE GENOMIC DNA]</scope>
</reference>
<dbReference type="AlphaFoldDB" id="E9FQT9"/>
<gene>
    <name evidence="2" type="ORF">DAPPUDRAFT_300101</name>
</gene>
<evidence type="ECO:0000313" key="3">
    <source>
        <dbReference type="Proteomes" id="UP000000305"/>
    </source>
</evidence>
<accession>E9FQT9</accession>